<evidence type="ECO:0000313" key="1">
    <source>
        <dbReference type="EMBL" id="TWI73624.1"/>
    </source>
</evidence>
<dbReference type="RefSeq" id="WP_145831386.1">
    <property type="nucleotide sequence ID" value="NZ_VLLA01000003.1"/>
</dbReference>
<organism evidence="1 2">
    <name type="scientific">Bradyrhizobium huanghuaihaiense</name>
    <dbReference type="NCBI Taxonomy" id="990078"/>
    <lineage>
        <taxon>Bacteria</taxon>
        <taxon>Pseudomonadati</taxon>
        <taxon>Pseudomonadota</taxon>
        <taxon>Alphaproteobacteria</taxon>
        <taxon>Hyphomicrobiales</taxon>
        <taxon>Nitrobacteraceae</taxon>
        <taxon>Bradyrhizobium</taxon>
    </lineage>
</organism>
<protein>
    <submittedName>
        <fullName evidence="1">Uncharacterized protein</fullName>
    </submittedName>
</protein>
<evidence type="ECO:0000313" key="2">
    <source>
        <dbReference type="Proteomes" id="UP000316291"/>
    </source>
</evidence>
<sequence>MSYIDRVKPIVDQTISTLASADFETDPIAGEKYSRQTSIISSAYKRHGTILERAMLESLRESNRHKVWREDAFRVSHAADQLIGHQADMALLPYGESIRTLQIDMMVFDSADQTLRAYEVKRGFGKFDAGKIRSIRRDLIVTQMLLKSYGELAGYKAERAEAKIIFYYSRRSIPRPYSLVGPELNDHFGFPVYDLVEEANVYFKQQLYDLLDRI</sequence>
<reference evidence="1 2" key="1">
    <citation type="journal article" date="2015" name="Stand. Genomic Sci.">
        <title>Genomic Encyclopedia of Bacterial and Archaeal Type Strains, Phase III: the genomes of soil and plant-associated and newly described type strains.</title>
        <authorList>
            <person name="Whitman W.B."/>
            <person name="Woyke T."/>
            <person name="Klenk H.P."/>
            <person name="Zhou Y."/>
            <person name="Lilburn T.G."/>
            <person name="Beck B.J."/>
            <person name="De Vos P."/>
            <person name="Vandamme P."/>
            <person name="Eisen J.A."/>
            <person name="Garrity G."/>
            <person name="Hugenholtz P."/>
            <person name="Kyrpides N.C."/>
        </authorList>
    </citation>
    <scope>NUCLEOTIDE SEQUENCE [LARGE SCALE GENOMIC DNA]</scope>
    <source>
        <strain evidence="1 2">CGMCC 1.10948</strain>
    </source>
</reference>
<comment type="caution">
    <text evidence="1">The sequence shown here is derived from an EMBL/GenBank/DDBJ whole genome shotgun (WGS) entry which is preliminary data.</text>
</comment>
<dbReference type="Proteomes" id="UP000316291">
    <property type="component" value="Unassembled WGS sequence"/>
</dbReference>
<gene>
    <name evidence="1" type="ORF">IQ16_01762</name>
</gene>
<accession>A0A562RYC8</accession>
<keyword evidence="2" id="KW-1185">Reference proteome</keyword>
<name>A0A562RYC8_9BRAD</name>
<proteinExistence type="predicted"/>
<dbReference type="EMBL" id="VLLA01000003">
    <property type="protein sequence ID" value="TWI73624.1"/>
    <property type="molecule type" value="Genomic_DNA"/>
</dbReference>
<dbReference type="AlphaFoldDB" id="A0A562RYC8"/>
<dbReference type="OrthoDB" id="7862113at2"/>